<evidence type="ECO:0000313" key="1">
    <source>
        <dbReference type="EMBL" id="KAL3385048.1"/>
    </source>
</evidence>
<dbReference type="Proteomes" id="UP001627154">
    <property type="component" value="Unassembled WGS sequence"/>
</dbReference>
<gene>
    <name evidence="1" type="ORF">TKK_019435</name>
</gene>
<proteinExistence type="predicted"/>
<dbReference type="AlphaFoldDB" id="A0ABD2VWS6"/>
<organism evidence="1 2">
    <name type="scientific">Trichogramma kaykai</name>
    <dbReference type="NCBI Taxonomy" id="54128"/>
    <lineage>
        <taxon>Eukaryota</taxon>
        <taxon>Metazoa</taxon>
        <taxon>Ecdysozoa</taxon>
        <taxon>Arthropoda</taxon>
        <taxon>Hexapoda</taxon>
        <taxon>Insecta</taxon>
        <taxon>Pterygota</taxon>
        <taxon>Neoptera</taxon>
        <taxon>Endopterygota</taxon>
        <taxon>Hymenoptera</taxon>
        <taxon>Apocrita</taxon>
        <taxon>Proctotrupomorpha</taxon>
        <taxon>Chalcidoidea</taxon>
        <taxon>Trichogrammatidae</taxon>
        <taxon>Trichogramma</taxon>
    </lineage>
</organism>
<dbReference type="EMBL" id="JBJJXI010000166">
    <property type="protein sequence ID" value="KAL3385048.1"/>
    <property type="molecule type" value="Genomic_DNA"/>
</dbReference>
<name>A0ABD2VWS6_9HYME</name>
<evidence type="ECO:0000313" key="2">
    <source>
        <dbReference type="Proteomes" id="UP001627154"/>
    </source>
</evidence>
<accession>A0ABD2VWS6</accession>
<sequence>MKIPPSTKPFATETASRLRNVLRRAEIYSRAGNECNITLRSDLVASSKRVSLRSIGSARIEQSVVNFYNCQVKTTKLSEDLDQLIVNVNAHKRQFKNFSDSDDADIKEFNKLRYLKGEDDFEVVSAVSGKVYRS</sequence>
<comment type="caution">
    <text evidence="1">The sequence shown here is derived from an EMBL/GenBank/DDBJ whole genome shotgun (WGS) entry which is preliminary data.</text>
</comment>
<keyword evidence="2" id="KW-1185">Reference proteome</keyword>
<reference evidence="1 2" key="1">
    <citation type="journal article" date="2024" name="bioRxiv">
        <title>A reference genome for Trichogramma kaykai: A tiny desert-dwelling parasitoid wasp with competing sex-ratio distorters.</title>
        <authorList>
            <person name="Culotta J."/>
            <person name="Lindsey A.R."/>
        </authorList>
    </citation>
    <scope>NUCLEOTIDE SEQUENCE [LARGE SCALE GENOMIC DNA]</scope>
    <source>
        <strain evidence="1 2">KSX58</strain>
    </source>
</reference>
<protein>
    <submittedName>
        <fullName evidence="1">Uncharacterized protein</fullName>
    </submittedName>
</protein>